<sequence>MRRLILLLFLLCPLWLCAQRQLSYQLQVQANPEKKAFLVTGHLRFATSTPATDTVTIVMSRGQGHPRLQLEGRNASMDTSTNESGDIVYRWRFSRPLPEGTVLRFSYTLDRGAAPAFQFYIDSSFCMAGGYGSAWYPQVMTRAADGTDNAIRGSGTIRVTAPAGFTPVMAASRMSSAGSTAVGQTTEFRYDQPDIFSLYIGHYTRQEYQGKYLFYTYSLSKSVNGSQLSRQAAMVLDYLTTLFGPLTIPNFSIIEFPDAVSERTGIGGASVLGGVVMPTGALHEFNYALFGHEIGHQWWGNKILSKGSSGADMLSEGMAQYGSLQVVSHFDSAHAIYYRKTGYAGYLRDQSGLGYLKNVAAGNDEPLSALTGGNGHTLGDSKGFLALELLSNVVGKPVFHKAMQTIGNKYSRDGLSWDQFLQEIATAHGSSLRWFYQQWFERTGAPAWEQQWQQQGNHLQLTITQKDSLYQLPLEVLVTYKDGHQSMENISIVARSETFQLPVNSAVASVQVDPYFKVLHWEDSLARIAYAQAKPGRVLRLRMDGKDDEAISLAHSYLKEGIAHDTAGVEFSLLYQLGRITSTQNKPAEALDYYQRALQCASRVPELLAYTYFRIAQIAAGQHNTTLMQWAGRNAIIADEANQKMDGMAVKVALLEN</sequence>
<dbReference type="Pfam" id="PF01433">
    <property type="entry name" value="Peptidase_M1"/>
    <property type="match status" value="1"/>
</dbReference>
<evidence type="ECO:0000313" key="3">
    <source>
        <dbReference type="EMBL" id="TWF32767.1"/>
    </source>
</evidence>
<accession>A0A561P3U7</accession>
<dbReference type="OrthoDB" id="100605at2"/>
<protein>
    <recommendedName>
        <fullName evidence="2">Peptidase M1 membrane alanine aminopeptidase domain-containing protein</fullName>
    </recommendedName>
</protein>
<feature type="domain" description="Peptidase M1 membrane alanine aminopeptidase" evidence="2">
    <location>
        <begin position="289"/>
        <end position="439"/>
    </location>
</feature>
<feature type="chain" id="PRO_5022090098" description="Peptidase M1 membrane alanine aminopeptidase domain-containing protein" evidence="1">
    <location>
        <begin position="19"/>
        <end position="657"/>
    </location>
</feature>
<reference evidence="3 4" key="1">
    <citation type="submission" date="2019-06" db="EMBL/GenBank/DDBJ databases">
        <title>Sorghum-associated microbial communities from plants grown in Nebraska, USA.</title>
        <authorList>
            <person name="Schachtman D."/>
        </authorList>
    </citation>
    <scope>NUCLEOTIDE SEQUENCE [LARGE SCALE GENOMIC DNA]</scope>
    <source>
        <strain evidence="3 4">1209</strain>
    </source>
</reference>
<name>A0A561P3U7_9BACT</name>
<keyword evidence="4" id="KW-1185">Reference proteome</keyword>
<dbReference type="GO" id="GO:0008237">
    <property type="term" value="F:metallopeptidase activity"/>
    <property type="evidence" value="ECO:0007669"/>
    <property type="project" value="InterPro"/>
</dbReference>
<keyword evidence="1" id="KW-0732">Signal</keyword>
<dbReference type="InterPro" id="IPR011990">
    <property type="entry name" value="TPR-like_helical_dom_sf"/>
</dbReference>
<proteinExistence type="predicted"/>
<gene>
    <name evidence="3" type="ORF">FHW36_11320</name>
</gene>
<dbReference type="InterPro" id="IPR014782">
    <property type="entry name" value="Peptidase_M1_dom"/>
</dbReference>
<dbReference type="InterPro" id="IPR027268">
    <property type="entry name" value="Peptidase_M4/M1_CTD_sf"/>
</dbReference>
<dbReference type="RefSeq" id="WP_145674510.1">
    <property type="nucleotide sequence ID" value="NZ_VIWO01000013.1"/>
</dbReference>
<dbReference type="EMBL" id="VIWO01000013">
    <property type="protein sequence ID" value="TWF32767.1"/>
    <property type="molecule type" value="Genomic_DNA"/>
</dbReference>
<comment type="caution">
    <text evidence="3">The sequence shown here is derived from an EMBL/GenBank/DDBJ whole genome shotgun (WGS) entry which is preliminary data.</text>
</comment>
<feature type="signal peptide" evidence="1">
    <location>
        <begin position="1"/>
        <end position="18"/>
    </location>
</feature>
<dbReference type="Gene3D" id="1.10.390.10">
    <property type="entry name" value="Neutral Protease Domain 2"/>
    <property type="match status" value="1"/>
</dbReference>
<dbReference type="GO" id="GO:0008270">
    <property type="term" value="F:zinc ion binding"/>
    <property type="evidence" value="ECO:0007669"/>
    <property type="project" value="InterPro"/>
</dbReference>
<dbReference type="SUPFAM" id="SSF55486">
    <property type="entry name" value="Metalloproteases ('zincins'), catalytic domain"/>
    <property type="match status" value="1"/>
</dbReference>
<dbReference type="Proteomes" id="UP000320811">
    <property type="component" value="Unassembled WGS sequence"/>
</dbReference>
<dbReference type="AlphaFoldDB" id="A0A561P3U7"/>
<evidence type="ECO:0000259" key="2">
    <source>
        <dbReference type="Pfam" id="PF01433"/>
    </source>
</evidence>
<organism evidence="3 4">
    <name type="scientific">Chitinophaga polysaccharea</name>
    <dbReference type="NCBI Taxonomy" id="1293035"/>
    <lineage>
        <taxon>Bacteria</taxon>
        <taxon>Pseudomonadati</taxon>
        <taxon>Bacteroidota</taxon>
        <taxon>Chitinophagia</taxon>
        <taxon>Chitinophagales</taxon>
        <taxon>Chitinophagaceae</taxon>
        <taxon>Chitinophaga</taxon>
    </lineage>
</organism>
<evidence type="ECO:0000256" key="1">
    <source>
        <dbReference type="SAM" id="SignalP"/>
    </source>
</evidence>
<evidence type="ECO:0000313" key="4">
    <source>
        <dbReference type="Proteomes" id="UP000320811"/>
    </source>
</evidence>
<dbReference type="SUPFAM" id="SSF48452">
    <property type="entry name" value="TPR-like"/>
    <property type="match status" value="1"/>
</dbReference>
<dbReference type="Gene3D" id="1.25.40.10">
    <property type="entry name" value="Tetratricopeptide repeat domain"/>
    <property type="match status" value="1"/>
</dbReference>